<dbReference type="Pfam" id="PF26526">
    <property type="entry name" value="DUF8175"/>
    <property type="match status" value="1"/>
</dbReference>
<dbReference type="Proteomes" id="UP000646738">
    <property type="component" value="Unassembled WGS sequence"/>
</dbReference>
<keyword evidence="2" id="KW-0472">Membrane</keyword>
<dbReference type="RefSeq" id="WP_189992718.1">
    <property type="nucleotide sequence ID" value="NZ_BNCB01000004.1"/>
</dbReference>
<feature type="compositionally biased region" description="Polar residues" evidence="1">
    <location>
        <begin position="76"/>
        <end position="92"/>
    </location>
</feature>
<accession>A0ABQ3RLX0</accession>
<feature type="compositionally biased region" description="Basic and acidic residues" evidence="1">
    <location>
        <begin position="257"/>
        <end position="266"/>
    </location>
</feature>
<evidence type="ECO:0000256" key="1">
    <source>
        <dbReference type="SAM" id="MobiDB-lite"/>
    </source>
</evidence>
<feature type="transmembrane region" description="Helical" evidence="2">
    <location>
        <begin position="49"/>
        <end position="66"/>
    </location>
</feature>
<feature type="region of interest" description="Disordered" evidence="1">
    <location>
        <begin position="69"/>
        <end position="108"/>
    </location>
</feature>
<name>A0ABQ3RLX0_STRRR</name>
<protein>
    <recommendedName>
        <fullName evidence="3">DUF8175 domain-containing protein</fullName>
    </recommendedName>
</protein>
<feature type="region of interest" description="Disordered" evidence="1">
    <location>
        <begin position="243"/>
        <end position="266"/>
    </location>
</feature>
<keyword evidence="2" id="KW-1133">Transmembrane helix</keyword>
<reference evidence="5" key="1">
    <citation type="submission" date="2023-07" db="EMBL/GenBank/DDBJ databases">
        <title>Whole genome shotgun sequence of Streptomyces achromogenes subsp. rubradiris NBRC 14000.</title>
        <authorList>
            <person name="Komaki H."/>
            <person name="Tamura T."/>
        </authorList>
    </citation>
    <scope>NUCLEOTIDE SEQUENCE [LARGE SCALE GENOMIC DNA]</scope>
    <source>
        <strain evidence="5">NBRC 14000</strain>
    </source>
</reference>
<dbReference type="InterPro" id="IPR058488">
    <property type="entry name" value="DUF8175"/>
</dbReference>
<keyword evidence="5" id="KW-1185">Reference proteome</keyword>
<evidence type="ECO:0000256" key="2">
    <source>
        <dbReference type="SAM" id="Phobius"/>
    </source>
</evidence>
<gene>
    <name evidence="4" type="ORF">Srubr_67090</name>
</gene>
<comment type="caution">
    <text evidence="4">The sequence shown here is derived from an EMBL/GenBank/DDBJ whole genome shotgun (WGS) entry which is preliminary data.</text>
</comment>
<proteinExistence type="predicted"/>
<sequence>MSPVDEQGYRDYQGYGDHPEPGQTRTRLPDPDPYGGAPRRPQRSSSRSLITVVGVVVLLIAAIAFANRGGEEEKTGASTKSDQPVTSATAASGTRPVETKSGGVPTGFAHTEQGAQSAASNYAVALGSTGMFNKDSRHSLLDLLYTQEAAARLRGPMDQAYSAEFLAKMGLDPAGNPPKGSTFVSRVIPIGTTVRQYKADSAKVAVWYMGLIGMASSTSTDPVTSSWKTWTFDLRWSDGDWKISSETQQDGPAPVPGDDRAATSDEISKAIEEYGGFTYAR</sequence>
<dbReference type="EMBL" id="BNEA01000015">
    <property type="protein sequence ID" value="GHI56863.1"/>
    <property type="molecule type" value="Genomic_DNA"/>
</dbReference>
<feature type="region of interest" description="Disordered" evidence="1">
    <location>
        <begin position="1"/>
        <end position="46"/>
    </location>
</feature>
<evidence type="ECO:0000259" key="3">
    <source>
        <dbReference type="Pfam" id="PF26526"/>
    </source>
</evidence>
<evidence type="ECO:0000313" key="5">
    <source>
        <dbReference type="Proteomes" id="UP000646738"/>
    </source>
</evidence>
<keyword evidence="2" id="KW-0812">Transmembrane</keyword>
<evidence type="ECO:0000313" key="4">
    <source>
        <dbReference type="EMBL" id="GHI56863.1"/>
    </source>
</evidence>
<organism evidence="4 5">
    <name type="scientific">Streptomyces rubradiris</name>
    <name type="common">Streptomyces achromogenes subsp. rubradiris</name>
    <dbReference type="NCBI Taxonomy" id="285531"/>
    <lineage>
        <taxon>Bacteria</taxon>
        <taxon>Bacillati</taxon>
        <taxon>Actinomycetota</taxon>
        <taxon>Actinomycetes</taxon>
        <taxon>Kitasatosporales</taxon>
        <taxon>Streptomycetaceae</taxon>
        <taxon>Streptomyces</taxon>
    </lineage>
</organism>
<feature type="domain" description="DUF8175" evidence="3">
    <location>
        <begin position="96"/>
        <end position="253"/>
    </location>
</feature>